<keyword evidence="2 4" id="KW-0238">DNA-binding</keyword>
<dbReference type="GO" id="GO:0000976">
    <property type="term" value="F:transcription cis-regulatory region binding"/>
    <property type="evidence" value="ECO:0007669"/>
    <property type="project" value="TreeGrafter"/>
</dbReference>
<organism evidence="6 7">
    <name type="scientific">Parafrankia irregularis</name>
    <dbReference type="NCBI Taxonomy" id="795642"/>
    <lineage>
        <taxon>Bacteria</taxon>
        <taxon>Bacillati</taxon>
        <taxon>Actinomycetota</taxon>
        <taxon>Actinomycetes</taxon>
        <taxon>Frankiales</taxon>
        <taxon>Frankiaceae</taxon>
        <taxon>Parafrankia</taxon>
    </lineage>
</organism>
<evidence type="ECO:0000259" key="5">
    <source>
        <dbReference type="PROSITE" id="PS50977"/>
    </source>
</evidence>
<dbReference type="PANTHER" id="PTHR30055">
    <property type="entry name" value="HTH-TYPE TRANSCRIPTIONAL REGULATOR RUTR"/>
    <property type="match status" value="1"/>
</dbReference>
<reference evidence="7" key="1">
    <citation type="submission" date="2015-11" db="EMBL/GenBank/DDBJ databases">
        <authorList>
            <person name="Varghese N."/>
        </authorList>
    </citation>
    <scope>NUCLEOTIDE SEQUENCE [LARGE SCALE GENOMIC DNA]</scope>
    <source>
        <strain evidence="7">DSM 45899</strain>
    </source>
</reference>
<dbReference type="Pfam" id="PF16859">
    <property type="entry name" value="TetR_C_11"/>
    <property type="match status" value="1"/>
</dbReference>
<dbReference type="InterPro" id="IPR009057">
    <property type="entry name" value="Homeodomain-like_sf"/>
</dbReference>
<dbReference type="PANTHER" id="PTHR30055:SF148">
    <property type="entry name" value="TETR-FAMILY TRANSCRIPTIONAL REGULATOR"/>
    <property type="match status" value="1"/>
</dbReference>
<dbReference type="Gene3D" id="1.10.10.60">
    <property type="entry name" value="Homeodomain-like"/>
    <property type="match status" value="1"/>
</dbReference>
<feature type="domain" description="HTH tetR-type" evidence="5">
    <location>
        <begin position="15"/>
        <end position="75"/>
    </location>
</feature>
<dbReference type="EMBL" id="FAOZ01000008">
    <property type="protein sequence ID" value="CUU56698.1"/>
    <property type="molecule type" value="Genomic_DNA"/>
</dbReference>
<evidence type="ECO:0000256" key="2">
    <source>
        <dbReference type="ARBA" id="ARBA00023125"/>
    </source>
</evidence>
<accession>A0A0S4QQB9</accession>
<keyword evidence="3" id="KW-0804">Transcription</keyword>
<dbReference type="PRINTS" id="PR00455">
    <property type="entry name" value="HTHTETR"/>
</dbReference>
<evidence type="ECO:0000256" key="3">
    <source>
        <dbReference type="ARBA" id="ARBA00023163"/>
    </source>
</evidence>
<evidence type="ECO:0000313" key="7">
    <source>
        <dbReference type="Proteomes" id="UP000198802"/>
    </source>
</evidence>
<dbReference type="PROSITE" id="PS50977">
    <property type="entry name" value="HTH_TETR_2"/>
    <property type="match status" value="1"/>
</dbReference>
<dbReference type="RefSeq" id="WP_091277375.1">
    <property type="nucleotide sequence ID" value="NZ_FAOZ01000008.1"/>
</dbReference>
<proteinExistence type="predicted"/>
<dbReference type="AlphaFoldDB" id="A0A0S4QQB9"/>
<dbReference type="InterPro" id="IPR011075">
    <property type="entry name" value="TetR_C"/>
</dbReference>
<dbReference type="InterPro" id="IPR001647">
    <property type="entry name" value="HTH_TetR"/>
</dbReference>
<dbReference type="SUPFAM" id="SSF48498">
    <property type="entry name" value="Tetracyclin repressor-like, C-terminal domain"/>
    <property type="match status" value="1"/>
</dbReference>
<gene>
    <name evidence="6" type="ORF">Ga0074812_108226</name>
</gene>
<protein>
    <submittedName>
        <fullName evidence="6">DNA-binding transcriptional regulator, AcrR family</fullName>
    </submittedName>
</protein>
<dbReference type="SUPFAM" id="SSF46689">
    <property type="entry name" value="Homeodomain-like"/>
    <property type="match status" value="1"/>
</dbReference>
<dbReference type="Pfam" id="PF00440">
    <property type="entry name" value="TetR_N"/>
    <property type="match status" value="1"/>
</dbReference>
<feature type="DNA-binding region" description="H-T-H motif" evidence="4">
    <location>
        <begin position="38"/>
        <end position="57"/>
    </location>
</feature>
<evidence type="ECO:0000256" key="4">
    <source>
        <dbReference type="PROSITE-ProRule" id="PRU00335"/>
    </source>
</evidence>
<keyword evidence="1" id="KW-0805">Transcription regulation</keyword>
<dbReference type="Proteomes" id="UP000198802">
    <property type="component" value="Unassembled WGS sequence"/>
</dbReference>
<dbReference type="InterPro" id="IPR036271">
    <property type="entry name" value="Tet_transcr_reg_TetR-rel_C_sf"/>
</dbReference>
<dbReference type="GO" id="GO:0003700">
    <property type="term" value="F:DNA-binding transcription factor activity"/>
    <property type="evidence" value="ECO:0007669"/>
    <property type="project" value="TreeGrafter"/>
</dbReference>
<name>A0A0S4QQB9_9ACTN</name>
<evidence type="ECO:0000313" key="6">
    <source>
        <dbReference type="EMBL" id="CUU56698.1"/>
    </source>
</evidence>
<sequence length="208" mass="22713">MSTPPRRRIGRPVDPTIEEKVTGAAIQIYAEVGWSGFTFDAIAARAGVGKAAIYRRWSSKMEILSSAFAATQPDLVELPDTGSIRGDLLALALALLDRLDQPAGIAEIRLLLDTKLYTGDVAFPDIDPGRRRSRALVREGVNRAIERGELPHGTRPEMIVDAVRGTIIHNFLLLPSDKTDVWHARRDAYAEEVVDLVLAGVHARAAIS</sequence>
<dbReference type="Gene3D" id="1.10.357.10">
    <property type="entry name" value="Tetracycline Repressor, domain 2"/>
    <property type="match status" value="1"/>
</dbReference>
<evidence type="ECO:0000256" key="1">
    <source>
        <dbReference type="ARBA" id="ARBA00023015"/>
    </source>
</evidence>
<keyword evidence="7" id="KW-1185">Reference proteome</keyword>
<dbReference type="InterPro" id="IPR050109">
    <property type="entry name" value="HTH-type_TetR-like_transc_reg"/>
</dbReference>